<dbReference type="Gene3D" id="3.30.230.10">
    <property type="match status" value="1"/>
</dbReference>
<dbReference type="InterPro" id="IPR020568">
    <property type="entry name" value="Ribosomal_Su5_D2-typ_SF"/>
</dbReference>
<dbReference type="SUPFAM" id="SSF54211">
    <property type="entry name" value="Ribosomal protein S5 domain 2-like"/>
    <property type="match status" value="1"/>
</dbReference>
<evidence type="ECO:0000256" key="1">
    <source>
        <dbReference type="SAM" id="MobiDB-lite"/>
    </source>
</evidence>
<feature type="non-terminal residue" evidence="2">
    <location>
        <position position="51"/>
    </location>
</feature>
<protein>
    <submittedName>
        <fullName evidence="2">Mevalonate kinase</fullName>
        <ecNumber evidence="2">2.7.1.36</ecNumber>
    </submittedName>
</protein>
<name>A0A6J4TJD3_9ACTN</name>
<keyword evidence="2" id="KW-0418">Kinase</keyword>
<dbReference type="GO" id="GO:0004496">
    <property type="term" value="F:mevalonate kinase activity"/>
    <property type="evidence" value="ECO:0007669"/>
    <property type="project" value="UniProtKB-EC"/>
</dbReference>
<proteinExistence type="predicted"/>
<dbReference type="AlphaFoldDB" id="A0A6J4TJD3"/>
<keyword evidence="2" id="KW-0808">Transferase</keyword>
<organism evidence="2">
    <name type="scientific">uncultured Solirubrobacteraceae bacterium</name>
    <dbReference type="NCBI Taxonomy" id="1162706"/>
    <lineage>
        <taxon>Bacteria</taxon>
        <taxon>Bacillati</taxon>
        <taxon>Actinomycetota</taxon>
        <taxon>Thermoleophilia</taxon>
        <taxon>Solirubrobacterales</taxon>
        <taxon>Solirubrobacteraceae</taxon>
        <taxon>environmental samples</taxon>
    </lineage>
</organism>
<dbReference type="InterPro" id="IPR014721">
    <property type="entry name" value="Ribsml_uS5_D2-typ_fold_subgr"/>
</dbReference>
<gene>
    <name evidence="2" type="ORF">AVDCRST_MAG13-3587</name>
</gene>
<sequence>MTGLPAATDGAPAAAARRRPGAATASAPAKVILFGEHGVNRGITALATAVD</sequence>
<evidence type="ECO:0000313" key="2">
    <source>
        <dbReference type="EMBL" id="CAA9523970.1"/>
    </source>
</evidence>
<dbReference type="EC" id="2.7.1.36" evidence="2"/>
<dbReference type="EMBL" id="CADCVO010000557">
    <property type="protein sequence ID" value="CAA9523970.1"/>
    <property type="molecule type" value="Genomic_DNA"/>
</dbReference>
<reference evidence="2" key="1">
    <citation type="submission" date="2020-02" db="EMBL/GenBank/DDBJ databases">
        <authorList>
            <person name="Meier V. D."/>
        </authorList>
    </citation>
    <scope>NUCLEOTIDE SEQUENCE</scope>
    <source>
        <strain evidence="2">AVDCRST_MAG13</strain>
    </source>
</reference>
<accession>A0A6J4TJD3</accession>
<feature type="region of interest" description="Disordered" evidence="1">
    <location>
        <begin position="1"/>
        <end position="26"/>
    </location>
</feature>